<keyword evidence="2" id="KW-1185">Reference proteome</keyword>
<dbReference type="EMBL" id="KV453909">
    <property type="protein sequence ID" value="ODV81736.1"/>
    <property type="molecule type" value="Genomic_DNA"/>
</dbReference>
<dbReference type="Proteomes" id="UP000094285">
    <property type="component" value="Unassembled WGS sequence"/>
</dbReference>
<protein>
    <submittedName>
        <fullName evidence="1">Uncharacterized protein</fullName>
    </submittedName>
</protein>
<accession>A0A1E4SQF2</accession>
<dbReference type="AlphaFoldDB" id="A0A1E4SQF2"/>
<evidence type="ECO:0000313" key="2">
    <source>
        <dbReference type="Proteomes" id="UP000094285"/>
    </source>
</evidence>
<organism evidence="1 2">
    <name type="scientific">Suhomyces tanzawaensis NRRL Y-17324</name>
    <dbReference type="NCBI Taxonomy" id="984487"/>
    <lineage>
        <taxon>Eukaryota</taxon>
        <taxon>Fungi</taxon>
        <taxon>Dikarya</taxon>
        <taxon>Ascomycota</taxon>
        <taxon>Saccharomycotina</taxon>
        <taxon>Pichiomycetes</taxon>
        <taxon>Debaryomycetaceae</taxon>
        <taxon>Suhomyces</taxon>
    </lineage>
</organism>
<name>A0A1E4SQF2_9ASCO</name>
<dbReference type="GeneID" id="30980350"/>
<reference evidence="2" key="1">
    <citation type="submission" date="2016-05" db="EMBL/GenBank/DDBJ databases">
        <title>Comparative genomics of biotechnologically important yeasts.</title>
        <authorList>
            <consortium name="DOE Joint Genome Institute"/>
            <person name="Riley R."/>
            <person name="Haridas S."/>
            <person name="Wolfe K.H."/>
            <person name="Lopes M.R."/>
            <person name="Hittinger C.T."/>
            <person name="Goker M."/>
            <person name="Salamov A."/>
            <person name="Wisecaver J."/>
            <person name="Long T.M."/>
            <person name="Aerts A.L."/>
            <person name="Barry K."/>
            <person name="Choi C."/>
            <person name="Clum A."/>
            <person name="Coughlan A.Y."/>
            <person name="Deshpande S."/>
            <person name="Douglass A.P."/>
            <person name="Hanson S.J."/>
            <person name="Klenk H.-P."/>
            <person name="Labutti K."/>
            <person name="Lapidus A."/>
            <person name="Lindquist E."/>
            <person name="Lipzen A."/>
            <person name="Meier-Kolthoff J.P."/>
            <person name="Ohm R.A."/>
            <person name="Otillar R.P."/>
            <person name="Pangilinan J."/>
            <person name="Peng Y."/>
            <person name="Rokas A."/>
            <person name="Rosa C.A."/>
            <person name="Scheuner C."/>
            <person name="Sibirny A.A."/>
            <person name="Slot J.C."/>
            <person name="Stielow J.B."/>
            <person name="Sun H."/>
            <person name="Kurtzman C.P."/>
            <person name="Blackwell M."/>
            <person name="Grigoriev I.V."/>
            <person name="Jeffries T.W."/>
        </authorList>
    </citation>
    <scope>NUCLEOTIDE SEQUENCE [LARGE SCALE GENOMIC DNA]</scope>
    <source>
        <strain evidence="2">NRRL Y-17324</strain>
    </source>
</reference>
<sequence>MVLVEIASPEINPRDIAATPPPHSCLPARHLLRAIAPGATLLLARDSTRHNFSWCPHTDLSTPTRDQSSLELAISISTATRLPLMSHQS</sequence>
<proteinExistence type="predicted"/>
<gene>
    <name evidence="1" type="ORF">CANTADRAFT_119341</name>
</gene>
<dbReference type="RefSeq" id="XP_020066858.1">
    <property type="nucleotide sequence ID" value="XM_020206213.1"/>
</dbReference>
<evidence type="ECO:0000313" key="1">
    <source>
        <dbReference type="EMBL" id="ODV81736.1"/>
    </source>
</evidence>